<organism evidence="2 3">
    <name type="scientific">Craurococcus roseus</name>
    <dbReference type="NCBI Taxonomy" id="77585"/>
    <lineage>
        <taxon>Bacteria</taxon>
        <taxon>Pseudomonadati</taxon>
        <taxon>Pseudomonadota</taxon>
        <taxon>Alphaproteobacteria</taxon>
        <taxon>Acetobacterales</taxon>
        <taxon>Acetobacteraceae</taxon>
        <taxon>Craurococcus</taxon>
    </lineage>
</organism>
<keyword evidence="3" id="KW-1185">Reference proteome</keyword>
<feature type="region of interest" description="Disordered" evidence="1">
    <location>
        <begin position="145"/>
        <end position="185"/>
    </location>
</feature>
<evidence type="ECO:0000313" key="3">
    <source>
        <dbReference type="Proteomes" id="UP001501588"/>
    </source>
</evidence>
<dbReference type="Proteomes" id="UP001501588">
    <property type="component" value="Unassembled WGS sequence"/>
</dbReference>
<evidence type="ECO:0000313" key="2">
    <source>
        <dbReference type="EMBL" id="GAA0602743.1"/>
    </source>
</evidence>
<dbReference type="EMBL" id="BAAAFZ010000084">
    <property type="protein sequence ID" value="GAA0602743.1"/>
    <property type="molecule type" value="Genomic_DNA"/>
</dbReference>
<accession>A0ABN1G2E7</accession>
<evidence type="ECO:0000256" key="1">
    <source>
        <dbReference type="SAM" id="MobiDB-lite"/>
    </source>
</evidence>
<gene>
    <name evidence="2" type="ORF">GCM10009416_45670</name>
</gene>
<sequence length="185" mass="18724">MREAVYLIPVMAGAAPAGASKAYKPHPHGPERPRTPTSDVPSAAKPRQDTPSAPRDRTSGTPDLWSAGSVLGGAQGALARGLRAGRKPADAGGFDLSASPGQAARLVGGAAPSLKASANTLTTVRKSNFPILNVNLAVAQRRRLDAPASGTHPDRAIDPDNFPAASPGSAPRALCGGTSPFDAPL</sequence>
<reference evidence="2 3" key="1">
    <citation type="journal article" date="2019" name="Int. J. Syst. Evol. Microbiol.">
        <title>The Global Catalogue of Microorganisms (GCM) 10K type strain sequencing project: providing services to taxonomists for standard genome sequencing and annotation.</title>
        <authorList>
            <consortium name="The Broad Institute Genomics Platform"/>
            <consortium name="The Broad Institute Genome Sequencing Center for Infectious Disease"/>
            <person name="Wu L."/>
            <person name="Ma J."/>
        </authorList>
    </citation>
    <scope>NUCLEOTIDE SEQUENCE [LARGE SCALE GENOMIC DNA]</scope>
    <source>
        <strain evidence="2 3">JCM 9933</strain>
    </source>
</reference>
<protein>
    <submittedName>
        <fullName evidence="2">Uncharacterized protein</fullName>
    </submittedName>
</protein>
<comment type="caution">
    <text evidence="2">The sequence shown here is derived from an EMBL/GenBank/DDBJ whole genome shotgun (WGS) entry which is preliminary data.</text>
</comment>
<proteinExistence type="predicted"/>
<feature type="region of interest" description="Disordered" evidence="1">
    <location>
        <begin position="16"/>
        <end position="69"/>
    </location>
</feature>
<name>A0ABN1G2E7_9PROT</name>